<dbReference type="AlphaFoldDB" id="D1W745"/>
<organism evidence="2 3">
    <name type="scientific">Hoylesella buccalis ATCC 35310</name>
    <dbReference type="NCBI Taxonomy" id="679190"/>
    <lineage>
        <taxon>Bacteria</taxon>
        <taxon>Pseudomonadati</taxon>
        <taxon>Bacteroidota</taxon>
        <taxon>Bacteroidia</taxon>
        <taxon>Bacteroidales</taxon>
        <taxon>Prevotellaceae</taxon>
        <taxon>Hoylesella</taxon>
    </lineage>
</organism>
<keyword evidence="3" id="KW-1185">Reference proteome</keyword>
<feature type="region of interest" description="Disordered" evidence="1">
    <location>
        <begin position="1"/>
        <end position="21"/>
    </location>
</feature>
<accession>D1W745</accession>
<evidence type="ECO:0000256" key="1">
    <source>
        <dbReference type="SAM" id="MobiDB-lite"/>
    </source>
</evidence>
<dbReference type="Proteomes" id="UP000005283">
    <property type="component" value="Unassembled WGS sequence"/>
</dbReference>
<proteinExistence type="predicted"/>
<dbReference type="EMBL" id="ADEG01000084">
    <property type="protein sequence ID" value="EFA91645.1"/>
    <property type="molecule type" value="Genomic_DNA"/>
</dbReference>
<protein>
    <submittedName>
        <fullName evidence="2">Uncharacterized protein</fullName>
    </submittedName>
</protein>
<evidence type="ECO:0000313" key="3">
    <source>
        <dbReference type="Proteomes" id="UP000005283"/>
    </source>
</evidence>
<dbReference type="Gene3D" id="1.50.10.20">
    <property type="match status" value="1"/>
</dbReference>
<sequence length="126" mass="14903">MFLSQKMIKNQHENNNDSPDWALARRHNNGYGTTKATNLTAAKNRDGVKLYEQLFRYHEITEACHRVYFMPLEDNSQVMVIKRGEKWFDAVMLRGFIELYRVTNNARYLHSFESSLRQACKEKTPQ</sequence>
<evidence type="ECO:0000313" key="2">
    <source>
        <dbReference type="EMBL" id="EFA91645.1"/>
    </source>
</evidence>
<name>D1W745_9BACT</name>
<comment type="caution">
    <text evidence="2">The sequence shown here is derived from an EMBL/GenBank/DDBJ whole genome shotgun (WGS) entry which is preliminary data.</text>
</comment>
<gene>
    <name evidence="2" type="ORF">HMPREF0650_0961</name>
</gene>
<reference evidence="2 3" key="1">
    <citation type="submission" date="2009-12" db="EMBL/GenBank/DDBJ databases">
        <title>Genome Sequence of Prevotella buccalis ATCC 35310.</title>
        <authorList>
            <person name="Durkin A.S."/>
            <person name="Madupu R."/>
            <person name="Torralba M."/>
            <person name="Methe B."/>
            <person name="Sutton G."/>
            <person name="Strausberg R.L."/>
            <person name="Nelson K.E."/>
        </authorList>
    </citation>
    <scope>NUCLEOTIDE SEQUENCE [LARGE SCALE GENOMIC DNA]</scope>
    <source>
        <strain evidence="2 3">ATCC 35310</strain>
    </source>
</reference>